<dbReference type="AlphaFoldDB" id="A0A0C2RUI9"/>
<sequence length="107" mass="12718">MSELFIGCTVRHKYNLTEGILLTAYVKEGDFKGGVVNYYCKNERKYNKGYWNRYYIELIDEKDPSHQLINMDPEMNFALFKITSDLSLQTGDKEWFNEMHRTEDMSP</sequence>
<name>A0A0C2RUI9_9BACL</name>
<organism evidence="1 2">
    <name type="scientific">Jeotgalibacillus soli</name>
    <dbReference type="NCBI Taxonomy" id="889306"/>
    <lineage>
        <taxon>Bacteria</taxon>
        <taxon>Bacillati</taxon>
        <taxon>Bacillota</taxon>
        <taxon>Bacilli</taxon>
        <taxon>Bacillales</taxon>
        <taxon>Caryophanaceae</taxon>
        <taxon>Jeotgalibacillus</taxon>
    </lineage>
</organism>
<keyword evidence="2" id="KW-1185">Reference proteome</keyword>
<evidence type="ECO:0000313" key="1">
    <source>
        <dbReference type="EMBL" id="KIL45409.1"/>
    </source>
</evidence>
<accession>A0A0C2RUI9</accession>
<dbReference type="RefSeq" id="WP_041089743.1">
    <property type="nucleotide sequence ID" value="NZ_JXRP01000018.1"/>
</dbReference>
<dbReference type="EMBL" id="JXRP01000018">
    <property type="protein sequence ID" value="KIL45409.1"/>
    <property type="molecule type" value="Genomic_DNA"/>
</dbReference>
<protein>
    <submittedName>
        <fullName evidence="1">Uncharacterized protein</fullName>
    </submittedName>
</protein>
<dbReference type="STRING" id="889306.KP78_29530"/>
<evidence type="ECO:0000313" key="2">
    <source>
        <dbReference type="Proteomes" id="UP000031938"/>
    </source>
</evidence>
<gene>
    <name evidence="1" type="ORF">KP78_29530</name>
</gene>
<dbReference type="Proteomes" id="UP000031938">
    <property type="component" value="Unassembled WGS sequence"/>
</dbReference>
<dbReference type="PATRIC" id="fig|889306.3.peg.2965"/>
<proteinExistence type="predicted"/>
<reference evidence="1 2" key="1">
    <citation type="submission" date="2015-01" db="EMBL/GenBank/DDBJ databases">
        <title>Genome sequencing of Jeotgalibacillus soli.</title>
        <authorList>
            <person name="Goh K.M."/>
            <person name="Chan K.-G."/>
            <person name="Yaakop A.S."/>
            <person name="Ee R."/>
            <person name="Gan H.M."/>
            <person name="Chan C.S."/>
        </authorList>
    </citation>
    <scope>NUCLEOTIDE SEQUENCE [LARGE SCALE GENOMIC DNA]</scope>
    <source>
        <strain evidence="1 2">P9</strain>
    </source>
</reference>
<comment type="caution">
    <text evidence="1">The sequence shown here is derived from an EMBL/GenBank/DDBJ whole genome shotgun (WGS) entry which is preliminary data.</text>
</comment>